<evidence type="ECO:0000256" key="2">
    <source>
        <dbReference type="ARBA" id="ARBA00022475"/>
    </source>
</evidence>
<reference evidence="8 9" key="1">
    <citation type="submission" date="2016-11" db="EMBL/GenBank/DDBJ databases">
        <authorList>
            <person name="Jaros S."/>
            <person name="Januszkiewicz K."/>
            <person name="Wedrychowicz H."/>
        </authorList>
    </citation>
    <scope>NUCLEOTIDE SEQUENCE [LARGE SCALE GENOMIC DNA]</scope>
    <source>
        <strain evidence="8 9">DSM 45627</strain>
    </source>
</reference>
<feature type="transmembrane region" description="Helical" evidence="6">
    <location>
        <begin position="269"/>
        <end position="286"/>
    </location>
</feature>
<dbReference type="SUPFAM" id="SSF103473">
    <property type="entry name" value="MFS general substrate transporter"/>
    <property type="match status" value="1"/>
</dbReference>
<accession>A0A1M5CTK8</accession>
<keyword evidence="2" id="KW-1003">Cell membrane</keyword>
<dbReference type="InterPro" id="IPR020846">
    <property type="entry name" value="MFS_dom"/>
</dbReference>
<dbReference type="GO" id="GO:0005886">
    <property type="term" value="C:plasma membrane"/>
    <property type="evidence" value="ECO:0007669"/>
    <property type="project" value="UniProtKB-SubCell"/>
</dbReference>
<name>A0A1M5CTK8_9ACTN</name>
<dbReference type="GO" id="GO:0022857">
    <property type="term" value="F:transmembrane transporter activity"/>
    <property type="evidence" value="ECO:0007669"/>
    <property type="project" value="InterPro"/>
</dbReference>
<feature type="domain" description="Major facilitator superfamily (MFS) profile" evidence="7">
    <location>
        <begin position="12"/>
        <end position="386"/>
    </location>
</feature>
<feature type="transmembrane region" description="Helical" evidence="6">
    <location>
        <begin position="237"/>
        <end position="257"/>
    </location>
</feature>
<dbReference type="AlphaFoldDB" id="A0A1M5CTK8"/>
<dbReference type="InterPro" id="IPR011701">
    <property type="entry name" value="MFS"/>
</dbReference>
<protein>
    <submittedName>
        <fullName evidence="8">Predicted arabinose efflux permease, MFS family</fullName>
    </submittedName>
</protein>
<evidence type="ECO:0000259" key="7">
    <source>
        <dbReference type="PROSITE" id="PS50850"/>
    </source>
</evidence>
<dbReference type="PANTHER" id="PTHR43124:SF3">
    <property type="entry name" value="CHLORAMPHENICOL EFFLUX PUMP RV0191"/>
    <property type="match status" value="1"/>
</dbReference>
<feature type="transmembrane region" description="Helical" evidence="6">
    <location>
        <begin position="195"/>
        <end position="217"/>
    </location>
</feature>
<dbReference type="Pfam" id="PF07690">
    <property type="entry name" value="MFS_1"/>
    <property type="match status" value="2"/>
</dbReference>
<keyword evidence="3 6" id="KW-0812">Transmembrane</keyword>
<feature type="transmembrane region" description="Helical" evidence="6">
    <location>
        <begin position="46"/>
        <end position="69"/>
    </location>
</feature>
<evidence type="ECO:0000313" key="8">
    <source>
        <dbReference type="EMBL" id="SHF58059.1"/>
    </source>
</evidence>
<proteinExistence type="predicted"/>
<evidence type="ECO:0000256" key="4">
    <source>
        <dbReference type="ARBA" id="ARBA00022989"/>
    </source>
</evidence>
<evidence type="ECO:0000256" key="1">
    <source>
        <dbReference type="ARBA" id="ARBA00004651"/>
    </source>
</evidence>
<feature type="transmembrane region" description="Helical" evidence="6">
    <location>
        <begin position="14"/>
        <end position="34"/>
    </location>
</feature>
<evidence type="ECO:0000313" key="9">
    <source>
        <dbReference type="Proteomes" id="UP000186132"/>
    </source>
</evidence>
<dbReference type="OrthoDB" id="5241931at2"/>
<dbReference type="Gene3D" id="1.20.1250.20">
    <property type="entry name" value="MFS general substrate transporter like domains"/>
    <property type="match status" value="2"/>
</dbReference>
<keyword evidence="9" id="KW-1185">Reference proteome</keyword>
<evidence type="ECO:0000256" key="6">
    <source>
        <dbReference type="SAM" id="Phobius"/>
    </source>
</evidence>
<evidence type="ECO:0000256" key="5">
    <source>
        <dbReference type="ARBA" id="ARBA00023136"/>
    </source>
</evidence>
<sequence>MTAPPPARVELRRVALYVGGLLGPFGGGITAAMLPELGGSFDVPVTTAGLALTLYFVPFAGLQLVSGTLGERWGRRRTTRIAYVVYALASVLCAVAPDAGTFFAGRVVQGAANAFTTPLLVAGLVEAVPAAALSRAVGVFGACQAAGQTLAPLVGALSTTITWRLAFVVVAAVAVLLALAPPAGAPRPATTAPRFADLVTVRMTLVSLAGFASYAGAAGLPFLVSLYAERRFAVSDAAVGFVIVGFGAAGIACAATWGTVSERWGGGRAAAAGLAGTAVLVALVGLTPAVGWLVAVWTAAGVLSSLATVGIQNVAAREVPGNRAGAVSVVSAFRFTGGAVAPLLLLPLYPATRHVGQAQGQPAFLVAGAIALAGAGCAAALTRRAPSR</sequence>
<dbReference type="InterPro" id="IPR050189">
    <property type="entry name" value="MFS_Efflux_Transporters"/>
</dbReference>
<dbReference type="PROSITE" id="PS50850">
    <property type="entry name" value="MFS"/>
    <property type="match status" value="1"/>
</dbReference>
<comment type="subcellular location">
    <subcellularLocation>
        <location evidence="1">Cell membrane</location>
        <topology evidence="1">Multi-pass membrane protein</topology>
    </subcellularLocation>
</comment>
<dbReference type="EMBL" id="FQVU01000001">
    <property type="protein sequence ID" value="SHF58059.1"/>
    <property type="molecule type" value="Genomic_DNA"/>
</dbReference>
<dbReference type="InterPro" id="IPR036259">
    <property type="entry name" value="MFS_trans_sf"/>
</dbReference>
<keyword evidence="4 6" id="KW-1133">Transmembrane helix</keyword>
<keyword evidence="5 6" id="KW-0472">Membrane</keyword>
<feature type="transmembrane region" description="Helical" evidence="6">
    <location>
        <begin position="363"/>
        <end position="382"/>
    </location>
</feature>
<feature type="transmembrane region" description="Helical" evidence="6">
    <location>
        <begin position="161"/>
        <end position="183"/>
    </location>
</feature>
<dbReference type="STRING" id="1206085.SAMN05443575_0348"/>
<evidence type="ECO:0000256" key="3">
    <source>
        <dbReference type="ARBA" id="ARBA00022692"/>
    </source>
</evidence>
<gene>
    <name evidence="8" type="ORF">SAMN05443575_0348</name>
</gene>
<dbReference type="RefSeq" id="WP_073385130.1">
    <property type="nucleotide sequence ID" value="NZ_FQVU01000001.1"/>
</dbReference>
<feature type="transmembrane region" description="Helical" evidence="6">
    <location>
        <begin position="332"/>
        <end position="351"/>
    </location>
</feature>
<dbReference type="Proteomes" id="UP000186132">
    <property type="component" value="Unassembled WGS sequence"/>
</dbReference>
<feature type="transmembrane region" description="Helical" evidence="6">
    <location>
        <begin position="81"/>
        <end position="104"/>
    </location>
</feature>
<organism evidence="8 9">
    <name type="scientific">Jatrophihabitans endophyticus</name>
    <dbReference type="NCBI Taxonomy" id="1206085"/>
    <lineage>
        <taxon>Bacteria</taxon>
        <taxon>Bacillati</taxon>
        <taxon>Actinomycetota</taxon>
        <taxon>Actinomycetes</taxon>
        <taxon>Jatrophihabitantales</taxon>
        <taxon>Jatrophihabitantaceae</taxon>
        <taxon>Jatrophihabitans</taxon>
    </lineage>
</organism>
<dbReference type="PANTHER" id="PTHR43124">
    <property type="entry name" value="PURINE EFFLUX PUMP PBUE"/>
    <property type="match status" value="1"/>
</dbReference>